<evidence type="ECO:0000256" key="1">
    <source>
        <dbReference type="ARBA" id="ARBA00023012"/>
    </source>
</evidence>
<feature type="transmembrane region" description="Helical" evidence="2">
    <location>
        <begin position="20"/>
        <end position="44"/>
    </location>
</feature>
<comment type="caution">
    <text evidence="4">The sequence shown here is derived from an EMBL/GenBank/DDBJ whole genome shotgun (WGS) entry which is preliminary data.</text>
</comment>
<name>A0A317CJE6_9GAMM</name>
<dbReference type="Gene3D" id="2.40.50.1020">
    <property type="entry name" value="LytTr DNA-binding domain"/>
    <property type="match status" value="1"/>
</dbReference>
<dbReference type="EMBL" id="QGKL01000012">
    <property type="protein sequence ID" value="PWQ98311.1"/>
    <property type="molecule type" value="Genomic_DNA"/>
</dbReference>
<feature type="domain" description="HTH LytTR-type" evidence="3">
    <location>
        <begin position="193"/>
        <end position="276"/>
    </location>
</feature>
<proteinExistence type="predicted"/>
<evidence type="ECO:0000313" key="4">
    <source>
        <dbReference type="EMBL" id="PWQ98311.1"/>
    </source>
</evidence>
<dbReference type="AlphaFoldDB" id="A0A317CJE6"/>
<keyword evidence="2" id="KW-1133">Transmembrane helix</keyword>
<evidence type="ECO:0000313" key="5">
    <source>
        <dbReference type="Proteomes" id="UP000245506"/>
    </source>
</evidence>
<protein>
    <recommendedName>
        <fullName evidence="3">HTH LytTR-type domain-containing protein</fullName>
    </recommendedName>
</protein>
<keyword evidence="1" id="KW-0902">Two-component regulatory system</keyword>
<dbReference type="GO" id="GO:0003677">
    <property type="term" value="F:DNA binding"/>
    <property type="evidence" value="ECO:0007669"/>
    <property type="project" value="InterPro"/>
</dbReference>
<gene>
    <name evidence="4" type="ORF">DKT75_04040</name>
</gene>
<keyword evidence="2" id="KW-0812">Transmembrane</keyword>
<dbReference type="InterPro" id="IPR007492">
    <property type="entry name" value="LytTR_DNA-bd_dom"/>
</dbReference>
<keyword evidence="2" id="KW-0472">Membrane</keyword>
<sequence length="276" mass="31216">MNKYMSGTYLKQDFIKLEEFWIVVLALLTAWTLAAHQDAYYAIFGVLGSYLYWTFRILIETAFLTAVLFAVEKYCHRILPTWARYVSAILLSLIPFTLAITALDLVMGLPELGLDSIDLHSGSRGWAFGLELFYLLDNHIILSVILLLPRLLLQIGSQVANVTESDLKKETTAQASFFDSINPPLDGRVYCMEAQEHYISITTSDGNRMVLHRFSDAVKQTPSTLGMQVHRSHWVAHAAVKDVVIEGQSMKLKLIDDKEVPVSRSFRTTVDKQLNN</sequence>
<dbReference type="Proteomes" id="UP000245506">
    <property type="component" value="Unassembled WGS sequence"/>
</dbReference>
<keyword evidence="5" id="KW-1185">Reference proteome</keyword>
<feature type="transmembrane region" description="Helical" evidence="2">
    <location>
        <begin position="126"/>
        <end position="148"/>
    </location>
</feature>
<evidence type="ECO:0000259" key="3">
    <source>
        <dbReference type="PROSITE" id="PS50930"/>
    </source>
</evidence>
<accession>A0A317CJE6</accession>
<feature type="transmembrane region" description="Helical" evidence="2">
    <location>
        <begin position="83"/>
        <end position="106"/>
    </location>
</feature>
<evidence type="ECO:0000256" key="2">
    <source>
        <dbReference type="SAM" id="Phobius"/>
    </source>
</evidence>
<feature type="transmembrane region" description="Helical" evidence="2">
    <location>
        <begin position="50"/>
        <end position="71"/>
    </location>
</feature>
<dbReference type="OrthoDB" id="7028951at2"/>
<reference evidence="4 5" key="1">
    <citation type="submission" date="2018-05" db="EMBL/GenBank/DDBJ databases">
        <title>Leucothrix arctica sp. nov., isolated from Arctic seawater.</title>
        <authorList>
            <person name="Choi A."/>
            <person name="Baek K."/>
        </authorList>
    </citation>
    <scope>NUCLEOTIDE SEQUENCE [LARGE SCALE GENOMIC DNA]</scope>
    <source>
        <strain evidence="4 5">IMCC9719</strain>
    </source>
</reference>
<dbReference type="PROSITE" id="PS50930">
    <property type="entry name" value="HTH_LYTTR"/>
    <property type="match status" value="1"/>
</dbReference>
<dbReference type="Pfam" id="PF04397">
    <property type="entry name" value="LytTR"/>
    <property type="match status" value="1"/>
</dbReference>
<dbReference type="SMART" id="SM00850">
    <property type="entry name" value="LytTR"/>
    <property type="match status" value="1"/>
</dbReference>
<organism evidence="4 5">
    <name type="scientific">Leucothrix arctica</name>
    <dbReference type="NCBI Taxonomy" id="1481894"/>
    <lineage>
        <taxon>Bacteria</taxon>
        <taxon>Pseudomonadati</taxon>
        <taxon>Pseudomonadota</taxon>
        <taxon>Gammaproteobacteria</taxon>
        <taxon>Thiotrichales</taxon>
        <taxon>Thiotrichaceae</taxon>
        <taxon>Leucothrix</taxon>
    </lineage>
</organism>
<dbReference type="GO" id="GO:0000160">
    <property type="term" value="P:phosphorelay signal transduction system"/>
    <property type="evidence" value="ECO:0007669"/>
    <property type="project" value="UniProtKB-KW"/>
</dbReference>